<dbReference type="EMBL" id="QMPY01000043">
    <property type="protein sequence ID" value="RLE08138.1"/>
    <property type="molecule type" value="Genomic_DNA"/>
</dbReference>
<protein>
    <submittedName>
        <fullName evidence="1">Uncharacterized protein</fullName>
    </submittedName>
</protein>
<evidence type="ECO:0000313" key="1">
    <source>
        <dbReference type="EMBL" id="RLE08138.1"/>
    </source>
</evidence>
<proteinExistence type="predicted"/>
<accession>A0A662D251</accession>
<dbReference type="Proteomes" id="UP000277457">
    <property type="component" value="Unassembled WGS sequence"/>
</dbReference>
<comment type="caution">
    <text evidence="1">The sequence shown here is derived from an EMBL/GenBank/DDBJ whole genome shotgun (WGS) entry which is preliminary data.</text>
</comment>
<name>A0A662D251_UNCAE</name>
<gene>
    <name evidence="1" type="ORF">DRZ78_01695</name>
</gene>
<evidence type="ECO:0000313" key="2">
    <source>
        <dbReference type="Proteomes" id="UP000277457"/>
    </source>
</evidence>
<dbReference type="AlphaFoldDB" id="A0A662D251"/>
<organism evidence="1 2">
    <name type="scientific">Aerophobetes bacterium</name>
    <dbReference type="NCBI Taxonomy" id="2030807"/>
    <lineage>
        <taxon>Bacteria</taxon>
        <taxon>Candidatus Aerophobota</taxon>
    </lineage>
</organism>
<reference evidence="1 2" key="1">
    <citation type="submission" date="2018-06" db="EMBL/GenBank/DDBJ databases">
        <title>Extensive metabolic versatility and redundancy in microbially diverse, dynamic hydrothermal sediments.</title>
        <authorList>
            <person name="Dombrowski N."/>
            <person name="Teske A."/>
            <person name="Baker B.J."/>
        </authorList>
    </citation>
    <scope>NUCLEOTIDE SEQUENCE [LARGE SCALE GENOMIC DNA]</scope>
    <source>
        <strain evidence="1">B7_G13</strain>
    </source>
</reference>
<sequence length="95" mass="10743">MKDKKPKPKDLISRLIEERVKFAIIGRHTPEGRRQVLCFYVPEGEEKIAIPVQWFFGLQLDDSVAMGADATTKFAEGVLADLKDAGAIKEKWEVQ</sequence>